<gene>
    <name evidence="2" type="ORF">clem_12590</name>
</gene>
<dbReference type="GO" id="GO:0005506">
    <property type="term" value="F:iron ion binding"/>
    <property type="evidence" value="ECO:0007669"/>
    <property type="project" value="UniProtKB-ARBA"/>
</dbReference>
<dbReference type="Proteomes" id="UP000201728">
    <property type="component" value="Chromosome"/>
</dbReference>
<reference evidence="3" key="1">
    <citation type="submission" date="2016-07" db="EMBL/GenBank/DDBJ databases">
        <authorList>
            <person name="Florea S."/>
            <person name="Webb J.S."/>
            <person name="Jaromczyk J."/>
            <person name="Schardl C.L."/>
        </authorList>
    </citation>
    <scope>NUCLEOTIDE SEQUENCE [LARGE SCALE GENOMIC DNA]</scope>
    <source>
        <strain evidence="3">CDC-D5610</strain>
    </source>
</reference>
<dbReference type="KEGG" id="lcd:clem_12590"/>
<comment type="cofactor">
    <cofactor evidence="1">
        <name>Fe(2+)</name>
        <dbReference type="ChEBI" id="CHEBI:29033"/>
    </cofactor>
</comment>
<accession>A0A222P5F4</accession>
<evidence type="ECO:0000313" key="2">
    <source>
        <dbReference type="EMBL" id="ASQ47053.1"/>
    </source>
</evidence>
<dbReference type="RefSeq" id="WP_094091839.1">
    <property type="nucleotide sequence ID" value="NZ_CP016397.1"/>
</dbReference>
<organism evidence="2 3">
    <name type="scientific">Legionella clemsonensis</name>
    <dbReference type="NCBI Taxonomy" id="1867846"/>
    <lineage>
        <taxon>Bacteria</taxon>
        <taxon>Pseudomonadati</taxon>
        <taxon>Pseudomonadota</taxon>
        <taxon>Gammaproteobacteria</taxon>
        <taxon>Legionellales</taxon>
        <taxon>Legionellaceae</taxon>
        <taxon>Legionella</taxon>
    </lineage>
</organism>
<dbReference type="PANTHER" id="PTHR20883:SF48">
    <property type="entry name" value="ECTOINE DIOXYGENASE"/>
    <property type="match status" value="1"/>
</dbReference>
<dbReference type="GO" id="GO:0016706">
    <property type="term" value="F:2-oxoglutarate-dependent dioxygenase activity"/>
    <property type="evidence" value="ECO:0007669"/>
    <property type="project" value="UniProtKB-ARBA"/>
</dbReference>
<dbReference type="SUPFAM" id="SSF51197">
    <property type="entry name" value="Clavaminate synthase-like"/>
    <property type="match status" value="1"/>
</dbReference>
<dbReference type="EMBL" id="CP016397">
    <property type="protein sequence ID" value="ASQ47053.1"/>
    <property type="molecule type" value="Genomic_DNA"/>
</dbReference>
<keyword evidence="3" id="KW-1185">Reference proteome</keyword>
<dbReference type="InterPro" id="IPR008775">
    <property type="entry name" value="Phytyl_CoA_dOase-like"/>
</dbReference>
<keyword evidence="2" id="KW-0223">Dioxygenase</keyword>
<proteinExistence type="predicted"/>
<dbReference type="AlphaFoldDB" id="A0A222P5F4"/>
<name>A0A222P5F4_9GAMM</name>
<sequence>MLDYQTNGFYLAKNYFDTSELEQLIAGANYLKEIPEIINGPLKYFEKSQINASIILNRVEKFCEYLPLIDGIIRGDKLLNSLKEITGKQYTLFKEKINFKLSGGGGFKPHQDGAAFKSFVDDELITLIIPIHNTSKSNGCFQISNKNFKKKLLPHREGKIASEGYEEDVIENWQNVLLSPGDAFFFSSFLAHQSFNNLSTSDRSCFFITYSPAEYGDLRTQYFIYKRENFPPRIERNENKDYENWRQKLSREIF</sequence>
<dbReference type="OrthoDB" id="9791262at2"/>
<keyword evidence="2" id="KW-0560">Oxidoreductase</keyword>
<dbReference type="Gene3D" id="2.60.120.620">
    <property type="entry name" value="q2cbj1_9rhob like domain"/>
    <property type="match status" value="1"/>
</dbReference>
<evidence type="ECO:0000256" key="1">
    <source>
        <dbReference type="ARBA" id="ARBA00001954"/>
    </source>
</evidence>
<dbReference type="PANTHER" id="PTHR20883">
    <property type="entry name" value="PHYTANOYL-COA DIOXYGENASE DOMAIN CONTAINING 1"/>
    <property type="match status" value="1"/>
</dbReference>
<evidence type="ECO:0000313" key="3">
    <source>
        <dbReference type="Proteomes" id="UP000201728"/>
    </source>
</evidence>
<dbReference type="Pfam" id="PF05721">
    <property type="entry name" value="PhyH"/>
    <property type="match status" value="1"/>
</dbReference>
<protein>
    <submittedName>
        <fullName evidence="2">Phytanoyl-CoA dioxygenase (PhyH)</fullName>
    </submittedName>
</protein>